<dbReference type="InterPro" id="IPR035952">
    <property type="entry name" value="Rhomboid-like_sf"/>
</dbReference>
<organism evidence="7">
    <name type="scientific">Coralloluteibacterium stylophorae</name>
    <dbReference type="NCBI Taxonomy" id="1776034"/>
    <lineage>
        <taxon>Bacteria</taxon>
        <taxon>Pseudomonadati</taxon>
        <taxon>Pseudomonadota</taxon>
        <taxon>Gammaproteobacteria</taxon>
        <taxon>Lysobacterales</taxon>
        <taxon>Lysobacteraceae</taxon>
        <taxon>Coralloluteibacterium</taxon>
    </lineage>
</organism>
<dbReference type="GO" id="GO:0016020">
    <property type="term" value="C:membrane"/>
    <property type="evidence" value="ECO:0007669"/>
    <property type="project" value="UniProtKB-SubCell"/>
</dbReference>
<keyword evidence="3 5" id="KW-1133">Transmembrane helix</keyword>
<dbReference type="GO" id="GO:0006508">
    <property type="term" value="P:proteolysis"/>
    <property type="evidence" value="ECO:0007669"/>
    <property type="project" value="UniProtKB-KW"/>
</dbReference>
<keyword evidence="7" id="KW-0378">Hydrolase</keyword>
<feature type="transmembrane region" description="Helical" evidence="5">
    <location>
        <begin position="99"/>
        <end position="115"/>
    </location>
</feature>
<reference evidence="8 9" key="1">
    <citation type="journal article" date="2021" name="Microbiol. Resour. Announc.">
        <title>Draft Genome Sequence of Coralloluteibacterium stylophorae LMG 29479T.</title>
        <authorList>
            <person name="Karlyshev A.V."/>
            <person name="Kudryashova E.B."/>
            <person name="Ariskina E.V."/>
            <person name="Conroy A.P."/>
            <person name="Abidueva E.Y."/>
        </authorList>
    </citation>
    <scope>NUCLEOTIDE SEQUENCE [LARGE SCALE GENOMIC DNA]</scope>
    <source>
        <strain evidence="8 9">LMG 29479</strain>
    </source>
</reference>
<feature type="transmembrane region" description="Helical" evidence="5">
    <location>
        <begin position="121"/>
        <end position="140"/>
    </location>
</feature>
<feature type="transmembrane region" description="Helical" evidence="5">
    <location>
        <begin position="71"/>
        <end position="92"/>
    </location>
</feature>
<protein>
    <submittedName>
        <fullName evidence="7">Rhomboid family intramembrane serine protease</fullName>
        <ecNumber evidence="7">3.4.21.105</ecNumber>
    </submittedName>
</protein>
<evidence type="ECO:0000313" key="7">
    <source>
        <dbReference type="EMBL" id="MBR0561236.1"/>
    </source>
</evidence>
<feature type="transmembrane region" description="Helical" evidence="5">
    <location>
        <begin position="20"/>
        <end position="39"/>
    </location>
</feature>
<evidence type="ECO:0000256" key="2">
    <source>
        <dbReference type="ARBA" id="ARBA00022692"/>
    </source>
</evidence>
<dbReference type="PANTHER" id="PTHR43731:SF9">
    <property type="entry name" value="SLR1461 PROTEIN"/>
    <property type="match status" value="1"/>
</dbReference>
<evidence type="ECO:0000313" key="8">
    <source>
        <dbReference type="EMBL" id="MBS7458181.1"/>
    </source>
</evidence>
<dbReference type="EMBL" id="JAGQFT020000009">
    <property type="protein sequence ID" value="MBS7458181.1"/>
    <property type="molecule type" value="Genomic_DNA"/>
</dbReference>
<dbReference type="Pfam" id="PF01694">
    <property type="entry name" value="Rhomboid"/>
    <property type="match status" value="1"/>
</dbReference>
<name>A0A8J7VS43_9GAMM</name>
<evidence type="ECO:0000256" key="4">
    <source>
        <dbReference type="ARBA" id="ARBA00023136"/>
    </source>
</evidence>
<dbReference type="GO" id="GO:0004252">
    <property type="term" value="F:serine-type endopeptidase activity"/>
    <property type="evidence" value="ECO:0007669"/>
    <property type="project" value="InterPro"/>
</dbReference>
<evidence type="ECO:0000256" key="1">
    <source>
        <dbReference type="ARBA" id="ARBA00004141"/>
    </source>
</evidence>
<comment type="subcellular location">
    <subcellularLocation>
        <location evidence="1">Membrane</location>
        <topology evidence="1">Multi-pass membrane protein</topology>
    </subcellularLocation>
</comment>
<evidence type="ECO:0000259" key="6">
    <source>
        <dbReference type="Pfam" id="PF01694"/>
    </source>
</evidence>
<dbReference type="EC" id="3.4.21.105" evidence="7"/>
<dbReference type="Gene3D" id="1.20.1540.10">
    <property type="entry name" value="Rhomboid-like"/>
    <property type="match status" value="1"/>
</dbReference>
<evidence type="ECO:0000256" key="3">
    <source>
        <dbReference type="ARBA" id="ARBA00022989"/>
    </source>
</evidence>
<keyword evidence="9" id="KW-1185">Reference proteome</keyword>
<reference evidence="7" key="2">
    <citation type="submission" date="2021-04" db="EMBL/GenBank/DDBJ databases">
        <authorList>
            <person name="Karlyshev A.V."/>
        </authorList>
    </citation>
    <scope>NUCLEOTIDE SEQUENCE</scope>
    <source>
        <strain evidence="7">LMG 29479</strain>
    </source>
</reference>
<dbReference type="SUPFAM" id="SSF144091">
    <property type="entry name" value="Rhomboid-like"/>
    <property type="match status" value="1"/>
</dbReference>
<dbReference type="RefSeq" id="WP_211925203.1">
    <property type="nucleotide sequence ID" value="NZ_JAGQFT020000009.1"/>
</dbReference>
<keyword evidence="2 5" id="KW-0812">Transmembrane</keyword>
<comment type="caution">
    <text evidence="7">The sequence shown here is derived from an EMBL/GenBank/DDBJ whole genome shotgun (WGS) entry which is preliminary data.</text>
</comment>
<proteinExistence type="predicted"/>
<keyword evidence="4 5" id="KW-0472">Membrane</keyword>
<dbReference type="PANTHER" id="PTHR43731">
    <property type="entry name" value="RHOMBOID PROTEASE"/>
    <property type="match status" value="1"/>
</dbReference>
<sequence>MDSTAEPDSQRRADARRFRLAAWSTVAFVAVLYVIHALLPLVGDPAPLAVRPRTPAGLVGVLTAPLVHGSWAHLLANTLPLLVLGTLSLSAYPRASLRALPLVWLGSGLGVWLIGRDAAHLGASGVAHGLLWFVFFLGLLRRDRAAIAAALIAFLLYGGMLLTVLPQAPDISWESHLCGALMGLAAAFAWRGLDPGAPRARYSWEIEEAAHDDAERMHGPRPRPDEPRN</sequence>
<feature type="transmembrane region" description="Helical" evidence="5">
    <location>
        <begin position="171"/>
        <end position="193"/>
    </location>
</feature>
<accession>A0A8J7VS43</accession>
<feature type="domain" description="Peptidase S54 rhomboid" evidence="6">
    <location>
        <begin position="59"/>
        <end position="189"/>
    </location>
</feature>
<dbReference type="InterPro" id="IPR022764">
    <property type="entry name" value="Peptidase_S54_rhomboid_dom"/>
</dbReference>
<gene>
    <name evidence="8" type="ORF">KB893_013655</name>
    <name evidence="7" type="ORF">KB893_01685</name>
</gene>
<evidence type="ECO:0000256" key="5">
    <source>
        <dbReference type="SAM" id="Phobius"/>
    </source>
</evidence>
<dbReference type="AlphaFoldDB" id="A0A8J7VS43"/>
<evidence type="ECO:0000313" key="9">
    <source>
        <dbReference type="Proteomes" id="UP000675747"/>
    </source>
</evidence>
<keyword evidence="7" id="KW-0645">Protease</keyword>
<dbReference type="Proteomes" id="UP000675747">
    <property type="component" value="Unassembled WGS sequence"/>
</dbReference>
<feature type="transmembrane region" description="Helical" evidence="5">
    <location>
        <begin position="147"/>
        <end position="165"/>
    </location>
</feature>
<dbReference type="EMBL" id="JAGQFT010000005">
    <property type="protein sequence ID" value="MBR0561236.1"/>
    <property type="molecule type" value="Genomic_DNA"/>
</dbReference>
<dbReference type="InterPro" id="IPR050925">
    <property type="entry name" value="Rhomboid_protease_S54"/>
</dbReference>